<feature type="compositionally biased region" description="Pro residues" evidence="8">
    <location>
        <begin position="134"/>
        <end position="145"/>
    </location>
</feature>
<feature type="coiled-coil region" evidence="7">
    <location>
        <begin position="239"/>
        <end position="273"/>
    </location>
</feature>
<dbReference type="AlphaFoldDB" id="A0AAD5LZU1"/>
<evidence type="ECO:0000256" key="3">
    <source>
        <dbReference type="ARBA" id="ARBA00022692"/>
    </source>
</evidence>
<name>A0AAD5LZU1_PARTN</name>
<feature type="compositionally biased region" description="Basic and acidic residues" evidence="8">
    <location>
        <begin position="359"/>
        <end position="369"/>
    </location>
</feature>
<feature type="domain" description="Resistance to inhibitors of cholinesterase protein 3 N-terminal" evidence="10">
    <location>
        <begin position="108"/>
        <end position="265"/>
    </location>
</feature>
<dbReference type="InterPro" id="IPR032763">
    <property type="entry name" value="RIC3_N"/>
</dbReference>
<feature type="compositionally biased region" description="Acidic residues" evidence="8">
    <location>
        <begin position="349"/>
        <end position="358"/>
    </location>
</feature>
<evidence type="ECO:0000256" key="7">
    <source>
        <dbReference type="SAM" id="Coils"/>
    </source>
</evidence>
<dbReference type="GO" id="GO:0007271">
    <property type="term" value="P:synaptic transmission, cholinergic"/>
    <property type="evidence" value="ECO:0007669"/>
    <property type="project" value="TreeGrafter"/>
</dbReference>
<dbReference type="PANTHER" id="PTHR21723:SF3">
    <property type="entry name" value="PROTEIN RIC-3"/>
    <property type="match status" value="1"/>
</dbReference>
<evidence type="ECO:0000256" key="6">
    <source>
        <dbReference type="ARBA" id="ARBA00023136"/>
    </source>
</evidence>
<feature type="region of interest" description="Disordered" evidence="8">
    <location>
        <begin position="325"/>
        <end position="416"/>
    </location>
</feature>
<feature type="region of interest" description="Disordered" evidence="8">
    <location>
        <begin position="131"/>
        <end position="168"/>
    </location>
</feature>
<keyword evidence="5 9" id="KW-1133">Transmembrane helix</keyword>
<dbReference type="Pfam" id="PF15361">
    <property type="entry name" value="RIC3"/>
    <property type="match status" value="1"/>
</dbReference>
<evidence type="ECO:0000256" key="5">
    <source>
        <dbReference type="ARBA" id="ARBA00022989"/>
    </source>
</evidence>
<gene>
    <name evidence="11" type="ORF">KIN20_005248</name>
</gene>
<comment type="caution">
    <text evidence="11">The sequence shown here is derived from an EMBL/GenBank/DDBJ whole genome shotgun (WGS) entry which is preliminary data.</text>
</comment>
<dbReference type="GO" id="GO:0045202">
    <property type="term" value="C:synapse"/>
    <property type="evidence" value="ECO:0007669"/>
    <property type="project" value="GOC"/>
</dbReference>
<feature type="transmembrane region" description="Helical" evidence="9">
    <location>
        <begin position="94"/>
        <end position="116"/>
    </location>
</feature>
<dbReference type="PANTHER" id="PTHR21723">
    <property type="entry name" value="RESISTANCE TO INHIBITORS OF CHOLINESTERASE PROTEIN 3 RIC3"/>
    <property type="match status" value="1"/>
</dbReference>
<feature type="compositionally biased region" description="Basic residues" evidence="8">
    <location>
        <begin position="404"/>
        <end position="416"/>
    </location>
</feature>
<keyword evidence="6 9" id="KW-0472">Membrane</keyword>
<keyword evidence="4" id="KW-0256">Endoplasmic reticulum</keyword>
<evidence type="ECO:0000256" key="8">
    <source>
        <dbReference type="SAM" id="MobiDB-lite"/>
    </source>
</evidence>
<feature type="region of interest" description="Disordered" evidence="8">
    <location>
        <begin position="216"/>
        <end position="235"/>
    </location>
</feature>
<dbReference type="GO" id="GO:0005789">
    <property type="term" value="C:endoplasmic reticulum membrane"/>
    <property type="evidence" value="ECO:0007669"/>
    <property type="project" value="UniProtKB-SubCell"/>
</dbReference>
<proteinExistence type="inferred from homology"/>
<feature type="compositionally biased region" description="Basic and acidic residues" evidence="8">
    <location>
        <begin position="377"/>
        <end position="395"/>
    </location>
</feature>
<dbReference type="GO" id="GO:0043025">
    <property type="term" value="C:neuronal cell body"/>
    <property type="evidence" value="ECO:0007669"/>
    <property type="project" value="TreeGrafter"/>
</dbReference>
<reference evidence="11" key="1">
    <citation type="submission" date="2021-06" db="EMBL/GenBank/DDBJ databases">
        <title>Parelaphostrongylus tenuis whole genome reference sequence.</title>
        <authorList>
            <person name="Garwood T.J."/>
            <person name="Larsen P.A."/>
            <person name="Fountain-Jones N.M."/>
            <person name="Garbe J.R."/>
            <person name="Macchietto M.G."/>
            <person name="Kania S.A."/>
            <person name="Gerhold R.W."/>
            <person name="Richards J.E."/>
            <person name="Wolf T.M."/>
        </authorList>
    </citation>
    <scope>NUCLEOTIDE SEQUENCE</scope>
    <source>
        <strain evidence="11">MNPRO001-30</strain>
        <tissue evidence="11">Meninges</tissue>
    </source>
</reference>
<keyword evidence="12" id="KW-1185">Reference proteome</keyword>
<feature type="compositionally biased region" description="Basic and acidic residues" evidence="8">
    <location>
        <begin position="280"/>
        <end position="291"/>
    </location>
</feature>
<comment type="subcellular location">
    <subcellularLocation>
        <location evidence="1">Endoplasmic reticulum membrane</location>
    </subcellularLocation>
</comment>
<evidence type="ECO:0000313" key="12">
    <source>
        <dbReference type="Proteomes" id="UP001196413"/>
    </source>
</evidence>
<feature type="region of interest" description="Disordered" evidence="8">
    <location>
        <begin position="279"/>
        <end position="299"/>
    </location>
</feature>
<dbReference type="GO" id="GO:0034394">
    <property type="term" value="P:protein localization to cell surface"/>
    <property type="evidence" value="ECO:0007669"/>
    <property type="project" value="TreeGrafter"/>
</dbReference>
<dbReference type="Proteomes" id="UP001196413">
    <property type="component" value="Unassembled WGS sequence"/>
</dbReference>
<evidence type="ECO:0000256" key="9">
    <source>
        <dbReference type="SAM" id="Phobius"/>
    </source>
</evidence>
<evidence type="ECO:0000259" key="10">
    <source>
        <dbReference type="Pfam" id="PF15361"/>
    </source>
</evidence>
<evidence type="ECO:0000256" key="4">
    <source>
        <dbReference type="ARBA" id="ARBA00022824"/>
    </source>
</evidence>
<organism evidence="11 12">
    <name type="scientific">Parelaphostrongylus tenuis</name>
    <name type="common">Meningeal worm</name>
    <dbReference type="NCBI Taxonomy" id="148309"/>
    <lineage>
        <taxon>Eukaryota</taxon>
        <taxon>Metazoa</taxon>
        <taxon>Ecdysozoa</taxon>
        <taxon>Nematoda</taxon>
        <taxon>Chromadorea</taxon>
        <taxon>Rhabditida</taxon>
        <taxon>Rhabditina</taxon>
        <taxon>Rhabditomorpha</taxon>
        <taxon>Strongyloidea</taxon>
        <taxon>Metastrongylidae</taxon>
        <taxon>Parelaphostrongylus</taxon>
    </lineage>
</organism>
<dbReference type="InterPro" id="IPR026160">
    <property type="entry name" value="Ric3"/>
</dbReference>
<keyword evidence="3 9" id="KW-0812">Transmembrane</keyword>
<feature type="transmembrane region" description="Helical" evidence="9">
    <location>
        <begin position="187"/>
        <end position="208"/>
    </location>
</feature>
<evidence type="ECO:0000256" key="2">
    <source>
        <dbReference type="ARBA" id="ARBA00008538"/>
    </source>
</evidence>
<dbReference type="GO" id="GO:0043005">
    <property type="term" value="C:neuron projection"/>
    <property type="evidence" value="ECO:0007669"/>
    <property type="project" value="TreeGrafter"/>
</dbReference>
<accession>A0AAD5LZU1</accession>
<comment type="similarity">
    <text evidence="2">Belongs to the ric-3 family.</text>
</comment>
<sequence>MAESIEVSLSNDGRFYRRDPSYPFKTLSNKTTHPKWDDFSGTKTSSYKPPGKMPRCHSCLKQYIGLSICLRMPDRGRERERKRRRRRSFDEDDSLLSGWKLGLVIGVIVVCFAMLYPTVIHPMIMSFVGRSEPPKPPTPQRPPIHPGMRGPGDSRTGGGPGGRHDGIHPAMRMAQQQAETQSSGRGMFTWMLPIYTVGVVIFLLYTLFKSKSRRKRRSRYDSSEFSSDDDDEYNNRLSKRLGRRKLRGLQERLQQTEEAMTKILQQLEAVQAAGALIEGEVPKSRTDDNEKSQAPLKVDAKNEQYINDLEKALRDFKVLSEAYEDEKTLRRRNSSEDETSSEELHSGSDEESEELVDEPESKSEAHEDAPMDDSEEYSTKETMNDKRKQGDKESPEIAVEASKITKKNVRRRPRKV</sequence>
<protein>
    <recommendedName>
        <fullName evidence="10">Resistance to inhibitors of cholinesterase protein 3 N-terminal domain-containing protein</fullName>
    </recommendedName>
</protein>
<dbReference type="EMBL" id="JAHQIW010000708">
    <property type="protein sequence ID" value="KAJ1349652.1"/>
    <property type="molecule type" value="Genomic_DNA"/>
</dbReference>
<evidence type="ECO:0000313" key="11">
    <source>
        <dbReference type="EMBL" id="KAJ1349652.1"/>
    </source>
</evidence>
<keyword evidence="7" id="KW-0175">Coiled coil</keyword>
<evidence type="ECO:0000256" key="1">
    <source>
        <dbReference type="ARBA" id="ARBA00004586"/>
    </source>
</evidence>